<name>A0A4R3K7E6_9FIRM</name>
<dbReference type="OrthoDB" id="2056697at2"/>
<dbReference type="AlphaFoldDB" id="A0A4R3K7E6"/>
<keyword evidence="1" id="KW-1133">Transmembrane helix</keyword>
<dbReference type="Pfam" id="PF12664">
    <property type="entry name" value="DUF3789"/>
    <property type="match status" value="1"/>
</dbReference>
<dbReference type="EMBL" id="SLZZ01000010">
    <property type="protein sequence ID" value="TCS78876.1"/>
    <property type="molecule type" value="Genomic_DNA"/>
</dbReference>
<evidence type="ECO:0000256" key="1">
    <source>
        <dbReference type="SAM" id="Phobius"/>
    </source>
</evidence>
<organism evidence="2 3">
    <name type="scientific">Muricomes intestini</name>
    <dbReference type="NCBI Taxonomy" id="1796634"/>
    <lineage>
        <taxon>Bacteria</taxon>
        <taxon>Bacillati</taxon>
        <taxon>Bacillota</taxon>
        <taxon>Clostridia</taxon>
        <taxon>Lachnospirales</taxon>
        <taxon>Lachnospiraceae</taxon>
        <taxon>Muricomes</taxon>
    </lineage>
</organism>
<protein>
    <submittedName>
        <fullName evidence="2">Uncharacterized protein DUF3789</fullName>
    </submittedName>
</protein>
<keyword evidence="1" id="KW-0472">Membrane</keyword>
<proteinExistence type="predicted"/>
<keyword evidence="1" id="KW-0812">Transmembrane</keyword>
<dbReference type="InterPro" id="IPR024522">
    <property type="entry name" value="DUF3789"/>
</dbReference>
<reference evidence="2 3" key="1">
    <citation type="submission" date="2019-03" db="EMBL/GenBank/DDBJ databases">
        <title>Genomic Encyclopedia of Type Strains, Phase IV (KMG-IV): sequencing the most valuable type-strain genomes for metagenomic binning, comparative biology and taxonomic classification.</title>
        <authorList>
            <person name="Goeker M."/>
        </authorList>
    </citation>
    <scope>NUCLEOTIDE SEQUENCE [LARGE SCALE GENOMIC DNA]</scope>
    <source>
        <strain evidence="2 3">DSM 29489</strain>
    </source>
</reference>
<gene>
    <name evidence="2" type="ORF">EDD59_11090</name>
</gene>
<keyword evidence="3" id="KW-1185">Reference proteome</keyword>
<evidence type="ECO:0000313" key="3">
    <source>
        <dbReference type="Proteomes" id="UP000295726"/>
    </source>
</evidence>
<comment type="caution">
    <text evidence="2">The sequence shown here is derived from an EMBL/GenBank/DDBJ whole genome shotgun (WGS) entry which is preliminary data.</text>
</comment>
<dbReference type="RefSeq" id="WP_132381002.1">
    <property type="nucleotide sequence ID" value="NZ_SLZZ01000010.1"/>
</dbReference>
<accession>A0A4R3K7E6</accession>
<sequence length="52" mass="5832">MCEIALVAVGVIAGGFIGVTFMCLFQINKDRHYIITRKDGTENEEKKHSEDC</sequence>
<evidence type="ECO:0000313" key="2">
    <source>
        <dbReference type="EMBL" id="TCS78876.1"/>
    </source>
</evidence>
<dbReference type="Proteomes" id="UP000295726">
    <property type="component" value="Unassembled WGS sequence"/>
</dbReference>
<feature type="transmembrane region" description="Helical" evidence="1">
    <location>
        <begin position="6"/>
        <end position="27"/>
    </location>
</feature>